<evidence type="ECO:0000313" key="5">
    <source>
        <dbReference type="Proteomes" id="UP000036834"/>
    </source>
</evidence>
<protein>
    <recommendedName>
        <fullName evidence="2">SWIM-type domain-containing protein</fullName>
    </recommendedName>
</protein>
<dbReference type="PATRIC" id="fig|54915.3.peg.2902"/>
<reference evidence="4" key="2">
    <citation type="submission" date="2015-07" db="EMBL/GenBank/DDBJ databases">
        <title>MeaNS - Measles Nucleotide Surveillance Program.</title>
        <authorList>
            <person name="Tran T."/>
            <person name="Druce J."/>
        </authorList>
    </citation>
    <scope>NUCLEOTIDE SEQUENCE</scope>
    <source>
        <strain evidence="4">DSM 9887</strain>
    </source>
</reference>
<name>A0A0K9YQC1_9BACL</name>
<comment type="caution">
    <text evidence="4">The sequence shown here is derived from an EMBL/GenBank/DDBJ whole genome shotgun (WGS) entry which is preliminary data.</text>
</comment>
<evidence type="ECO:0000313" key="4">
    <source>
        <dbReference type="EMBL" id="KNB70928.1"/>
    </source>
</evidence>
<dbReference type="STRING" id="54915.ADS79_19005"/>
<dbReference type="RefSeq" id="WP_049739959.1">
    <property type="nucleotide sequence ID" value="NZ_BJON01000002.1"/>
</dbReference>
<reference evidence="5" key="1">
    <citation type="submission" date="2015-07" db="EMBL/GenBank/DDBJ databases">
        <title>Genome sequencing project for genomic taxonomy and phylogenomics of Bacillus-like bacteria.</title>
        <authorList>
            <person name="Liu B."/>
            <person name="Wang J."/>
            <person name="Zhu Y."/>
            <person name="Liu G."/>
            <person name="Chen Q."/>
            <person name="Chen Z."/>
            <person name="Lan J."/>
            <person name="Che J."/>
            <person name="Ge C."/>
            <person name="Shi H."/>
            <person name="Pan Z."/>
            <person name="Liu X."/>
        </authorList>
    </citation>
    <scope>NUCLEOTIDE SEQUENCE [LARGE SCALE GENOMIC DNA]</scope>
    <source>
        <strain evidence="5">DSM 9887</strain>
    </source>
</reference>
<proteinExistence type="predicted"/>
<gene>
    <name evidence="4" type="ORF">ADS79_19005</name>
    <name evidence="3" type="ORF">BRE01_05420</name>
</gene>
<sequence length="534" mass="62767">MLQRELTRDQANQVGEQILAQIEGHIIERGYHYFSDGVVFNTRVEKGTILLSDVQGSAVYHIALDLDTVQNSTCSCPYSRLCKHIAATFFQMYSVFENPRHFLARAQKSRRVQFSKAMLTPAYKNGSQLIAGSEAHAVQSSLTATSTVRDWWAFFESWTRNLSAAMETYRASTELFSSYQNVLGVAASWPSDRAQLFTIHANLFHLLTLQEFVKKYRQSFWYLDLTQTAERLLEQLEASLYYADLASLRQNHAEAVKETLLIVKRMKSHDSSSLYWSFAYHMMWWYLLHDQSWVLDETSELDQLIHNPETKANEKERYLLLRALFYVMEHNDEAALRIWLPNRQLTLSFYLTYLKSFARENDWPRFLFWMEWLEQLVGQAETGQYRLVTAIWLEAMEQTGQLTESGAMLKRFLPNSFHEYATYLYENKRYKQWIDLHMSYQVPLSDITAAQAKEIEDSVPALLFPLYLREVNRLINERNRPAYKEAIKLLKKVRSAYSKANEEARFERYVDQLSAKYNRLRAFQEELRRGNLNL</sequence>
<keyword evidence="6" id="KW-1185">Reference proteome</keyword>
<reference evidence="3 6" key="3">
    <citation type="submission" date="2019-06" db="EMBL/GenBank/DDBJ databases">
        <title>Whole genome shotgun sequence of Brevibacillus reuszeri NBRC 15719.</title>
        <authorList>
            <person name="Hosoyama A."/>
            <person name="Uohara A."/>
            <person name="Ohji S."/>
            <person name="Ichikawa N."/>
        </authorList>
    </citation>
    <scope>NUCLEOTIDE SEQUENCE [LARGE SCALE GENOMIC DNA]</scope>
    <source>
        <strain evidence="3 6">NBRC 15719</strain>
    </source>
</reference>
<dbReference type="GO" id="GO:0008270">
    <property type="term" value="F:zinc ion binding"/>
    <property type="evidence" value="ECO:0007669"/>
    <property type="project" value="UniProtKB-KW"/>
</dbReference>
<keyword evidence="1" id="KW-0863">Zinc-finger</keyword>
<dbReference type="Proteomes" id="UP000319578">
    <property type="component" value="Unassembled WGS sequence"/>
</dbReference>
<evidence type="ECO:0000256" key="1">
    <source>
        <dbReference type="PROSITE-ProRule" id="PRU00325"/>
    </source>
</evidence>
<dbReference type="InterPro" id="IPR007527">
    <property type="entry name" value="Znf_SWIM"/>
</dbReference>
<dbReference type="OrthoDB" id="7593573at2"/>
<evidence type="ECO:0000259" key="2">
    <source>
        <dbReference type="PROSITE" id="PS50966"/>
    </source>
</evidence>
<evidence type="ECO:0000313" key="6">
    <source>
        <dbReference type="Proteomes" id="UP000319578"/>
    </source>
</evidence>
<keyword evidence="1" id="KW-0862">Zinc</keyword>
<dbReference type="Proteomes" id="UP000036834">
    <property type="component" value="Unassembled WGS sequence"/>
</dbReference>
<dbReference type="EMBL" id="LGIQ01000009">
    <property type="protein sequence ID" value="KNB70928.1"/>
    <property type="molecule type" value="Genomic_DNA"/>
</dbReference>
<accession>A0A0K9YQC1</accession>
<keyword evidence="1" id="KW-0479">Metal-binding</keyword>
<dbReference type="AlphaFoldDB" id="A0A0K9YQC1"/>
<evidence type="ECO:0000313" key="3">
    <source>
        <dbReference type="EMBL" id="GED66840.1"/>
    </source>
</evidence>
<dbReference type="EMBL" id="BJON01000002">
    <property type="protein sequence ID" value="GED66840.1"/>
    <property type="molecule type" value="Genomic_DNA"/>
</dbReference>
<organism evidence="4 5">
    <name type="scientific">Brevibacillus reuszeri</name>
    <dbReference type="NCBI Taxonomy" id="54915"/>
    <lineage>
        <taxon>Bacteria</taxon>
        <taxon>Bacillati</taxon>
        <taxon>Bacillota</taxon>
        <taxon>Bacilli</taxon>
        <taxon>Bacillales</taxon>
        <taxon>Paenibacillaceae</taxon>
        <taxon>Brevibacillus</taxon>
    </lineage>
</organism>
<feature type="domain" description="SWIM-type" evidence="2">
    <location>
        <begin position="60"/>
        <end position="93"/>
    </location>
</feature>
<dbReference type="Pfam" id="PF04434">
    <property type="entry name" value="SWIM"/>
    <property type="match status" value="1"/>
</dbReference>
<dbReference type="PROSITE" id="PS50966">
    <property type="entry name" value="ZF_SWIM"/>
    <property type="match status" value="1"/>
</dbReference>